<organism evidence="1 2">
    <name type="scientific">Ostreobium quekettii</name>
    <dbReference type="NCBI Taxonomy" id="121088"/>
    <lineage>
        <taxon>Eukaryota</taxon>
        <taxon>Viridiplantae</taxon>
        <taxon>Chlorophyta</taxon>
        <taxon>core chlorophytes</taxon>
        <taxon>Ulvophyceae</taxon>
        <taxon>TCBD clade</taxon>
        <taxon>Bryopsidales</taxon>
        <taxon>Ostreobineae</taxon>
        <taxon>Ostreobiaceae</taxon>
        <taxon>Ostreobium</taxon>
    </lineage>
</organism>
<comment type="caution">
    <text evidence="1">The sequence shown here is derived from an EMBL/GenBank/DDBJ whole genome shotgun (WGS) entry which is preliminary data.</text>
</comment>
<protein>
    <submittedName>
        <fullName evidence="1">Uncharacterized protein</fullName>
    </submittedName>
</protein>
<accession>A0A8S1J911</accession>
<reference evidence="1" key="1">
    <citation type="submission" date="2020-12" db="EMBL/GenBank/DDBJ databases">
        <authorList>
            <person name="Iha C."/>
        </authorList>
    </citation>
    <scope>NUCLEOTIDE SEQUENCE</scope>
</reference>
<gene>
    <name evidence="1" type="ORF">OSTQU699_LOCUS9043</name>
</gene>
<evidence type="ECO:0000313" key="2">
    <source>
        <dbReference type="Proteomes" id="UP000708148"/>
    </source>
</evidence>
<dbReference type="AlphaFoldDB" id="A0A8S1J911"/>
<proteinExistence type="predicted"/>
<dbReference type="Proteomes" id="UP000708148">
    <property type="component" value="Unassembled WGS sequence"/>
</dbReference>
<dbReference type="EMBL" id="CAJHUC010002361">
    <property type="protein sequence ID" value="CAD7703686.1"/>
    <property type="molecule type" value="Genomic_DNA"/>
</dbReference>
<evidence type="ECO:0000313" key="1">
    <source>
        <dbReference type="EMBL" id="CAD7703686.1"/>
    </source>
</evidence>
<keyword evidence="2" id="KW-1185">Reference proteome</keyword>
<name>A0A8S1J911_9CHLO</name>
<sequence>MVTVRRWGTFPRCLKGGLHSPHDLVYYCQLDCFLIELGVKAIIAFSSSLHLLENFALGRQQLCKLRWRHRFSWLCRGAWKQLCEVACCSGTRHGTLIGQQAFCAMLRYGHCHRNEELWAASGNALINASSGSMGTGFAGRGST</sequence>